<dbReference type="InterPro" id="IPR038404">
    <property type="entry name" value="TRAP_DctP_sf"/>
</dbReference>
<dbReference type="RefSeq" id="WP_253965132.1">
    <property type="nucleotide sequence ID" value="NZ_JALHBS010000088.1"/>
</dbReference>
<dbReference type="InterPro" id="IPR018389">
    <property type="entry name" value="DctP_fam"/>
</dbReference>
<dbReference type="EMBL" id="JALHBS010000088">
    <property type="protein sequence ID" value="MCP3056317.1"/>
    <property type="molecule type" value="Genomic_DNA"/>
</dbReference>
<evidence type="ECO:0000313" key="3">
    <source>
        <dbReference type="Proteomes" id="UP001155220"/>
    </source>
</evidence>
<dbReference type="Pfam" id="PF03480">
    <property type="entry name" value="DctP"/>
    <property type="match status" value="1"/>
</dbReference>
<dbReference type="GO" id="GO:0055085">
    <property type="term" value="P:transmembrane transport"/>
    <property type="evidence" value="ECO:0007669"/>
    <property type="project" value="InterPro"/>
</dbReference>
<proteinExistence type="predicted"/>
<sequence>MRFYGLEPLAVAVNVDKYNSLSDAQKEIVLDVAREAVDMQRQLSISKEDEIIA</sequence>
<gene>
    <name evidence="2" type="ORF">MJ956_14375</name>
</gene>
<comment type="caution">
    <text evidence="2">The sequence shown here is derived from an EMBL/GenBank/DDBJ whole genome shotgun (WGS) entry which is preliminary data.</text>
</comment>
<organism evidence="2 3">
    <name type="scientific">Aurantimonas marianensis</name>
    <dbReference type="NCBI Taxonomy" id="2920428"/>
    <lineage>
        <taxon>Bacteria</taxon>
        <taxon>Pseudomonadati</taxon>
        <taxon>Pseudomonadota</taxon>
        <taxon>Alphaproteobacteria</taxon>
        <taxon>Hyphomicrobiales</taxon>
        <taxon>Aurantimonadaceae</taxon>
        <taxon>Aurantimonas</taxon>
    </lineage>
</organism>
<keyword evidence="1" id="KW-0732">Signal</keyword>
<evidence type="ECO:0000313" key="2">
    <source>
        <dbReference type="EMBL" id="MCP3056317.1"/>
    </source>
</evidence>
<dbReference type="AlphaFoldDB" id="A0A9X2H6P1"/>
<dbReference type="Gene3D" id="3.40.190.170">
    <property type="entry name" value="Bacterial extracellular solute-binding protein, family 7"/>
    <property type="match status" value="1"/>
</dbReference>
<dbReference type="Proteomes" id="UP001155220">
    <property type="component" value="Unassembled WGS sequence"/>
</dbReference>
<name>A0A9X2H6P1_9HYPH</name>
<reference evidence="2" key="1">
    <citation type="submission" date="2022-03" db="EMBL/GenBank/DDBJ databases">
        <title>Aurantimonas Liuensis sp. Nov., isolated from the hadal seawater of the Mariana Trench.</title>
        <authorList>
            <person name="Liu R."/>
        </authorList>
    </citation>
    <scope>NUCLEOTIDE SEQUENCE</scope>
    <source>
        <strain evidence="2">LRZ36</strain>
    </source>
</reference>
<accession>A0A9X2H6P1</accession>
<protein>
    <submittedName>
        <fullName evidence="2">Uncharacterized protein</fullName>
    </submittedName>
</protein>
<keyword evidence="3" id="KW-1185">Reference proteome</keyword>
<evidence type="ECO:0000256" key="1">
    <source>
        <dbReference type="ARBA" id="ARBA00022729"/>
    </source>
</evidence>